<evidence type="ECO:0000313" key="3">
    <source>
        <dbReference type="EMBL" id="SHM19552.1"/>
    </source>
</evidence>
<accession>A0A1M7GTC2</accession>
<reference evidence="3 4" key="1">
    <citation type="submission" date="2016-11" db="EMBL/GenBank/DDBJ databases">
        <authorList>
            <person name="Jaros S."/>
            <person name="Januszkiewicz K."/>
            <person name="Wedrychowicz H."/>
        </authorList>
    </citation>
    <scope>NUCLEOTIDE SEQUENCE [LARGE SCALE GENOMIC DNA]</scope>
    <source>
        <strain evidence="3 4">DSM 15930</strain>
    </source>
</reference>
<keyword evidence="1" id="KW-1133">Transmembrane helix</keyword>
<organism evidence="3 4">
    <name type="scientific">Anaerosporobacter mobilis DSM 15930</name>
    <dbReference type="NCBI Taxonomy" id="1120996"/>
    <lineage>
        <taxon>Bacteria</taxon>
        <taxon>Bacillati</taxon>
        <taxon>Bacillota</taxon>
        <taxon>Clostridia</taxon>
        <taxon>Lachnospirales</taxon>
        <taxon>Lachnospiraceae</taxon>
        <taxon>Anaerosporobacter</taxon>
    </lineage>
</organism>
<evidence type="ECO:0000256" key="1">
    <source>
        <dbReference type="SAM" id="Phobius"/>
    </source>
</evidence>
<keyword evidence="4" id="KW-1185">Reference proteome</keyword>
<name>A0A1M7GTC2_9FIRM</name>
<protein>
    <submittedName>
        <fullName evidence="3">Zinc-ribbon domain</fullName>
    </submittedName>
</protein>
<proteinExistence type="predicted"/>
<feature type="domain" description="Zinc-ribbon 15" evidence="2">
    <location>
        <begin position="20"/>
        <end position="120"/>
    </location>
</feature>
<keyword evidence="1" id="KW-0812">Transmembrane</keyword>
<dbReference type="Proteomes" id="UP000184038">
    <property type="component" value="Unassembled WGS sequence"/>
</dbReference>
<dbReference type="OrthoDB" id="4377018at2"/>
<evidence type="ECO:0000259" key="2">
    <source>
        <dbReference type="Pfam" id="PF17032"/>
    </source>
</evidence>
<dbReference type="Pfam" id="PF17032">
    <property type="entry name" value="Zn_ribbon_15"/>
    <property type="match status" value="1"/>
</dbReference>
<dbReference type="RefSeq" id="WP_073284270.1">
    <property type="nucleotide sequence ID" value="NZ_FRCP01000007.1"/>
</dbReference>
<sequence length="123" mass="14617">MFLIFGISQKEKRLVFDQLIVCKCCGKYGHADVFMTYTYFMFFFIPLFKWNKRYYIRMRCCGATTEIDKELGKAIEQGTVTEINFDKIRFAHQQENQIKHCNYCGFTSTEADYEYCPKCGKKL</sequence>
<feature type="transmembrane region" description="Helical" evidence="1">
    <location>
        <begin position="33"/>
        <end position="50"/>
    </location>
</feature>
<keyword evidence="1" id="KW-0472">Membrane</keyword>
<evidence type="ECO:0000313" key="4">
    <source>
        <dbReference type="Proteomes" id="UP000184038"/>
    </source>
</evidence>
<dbReference type="EMBL" id="FRCP01000007">
    <property type="protein sequence ID" value="SHM19552.1"/>
    <property type="molecule type" value="Genomic_DNA"/>
</dbReference>
<dbReference type="AlphaFoldDB" id="A0A1M7GTC2"/>
<gene>
    <name evidence="3" type="ORF">SAMN02746066_01110</name>
</gene>
<dbReference type="STRING" id="1120996.SAMN02746066_01110"/>
<dbReference type="InterPro" id="IPR031493">
    <property type="entry name" value="Zinc_ribbon_15"/>
</dbReference>